<dbReference type="GeneID" id="19114433"/>
<sequence>MRPHARARGKPCYIWHGFPTQPQLLLFFWLRRRNLMPYLHIRVQRHASSVRVEPHAKGLLRDRRFRSILRCARIRGSMSEPHPLIDIPPLPKARPSPRLACTSVALPLVQLPD</sequence>
<name>M2MKY4_BAUPA</name>
<dbReference type="EMBL" id="KB445554">
    <property type="protein sequence ID" value="EMC97351.1"/>
    <property type="molecule type" value="Genomic_DNA"/>
</dbReference>
<dbReference type="HOGENOM" id="CLU_2133073_0_0_1"/>
<organism evidence="1 2">
    <name type="scientific">Baudoinia panamericana (strain UAMH 10762)</name>
    <name type="common">Angels' share fungus</name>
    <name type="synonym">Baudoinia compniacensis (strain UAMH 10762)</name>
    <dbReference type="NCBI Taxonomy" id="717646"/>
    <lineage>
        <taxon>Eukaryota</taxon>
        <taxon>Fungi</taxon>
        <taxon>Dikarya</taxon>
        <taxon>Ascomycota</taxon>
        <taxon>Pezizomycotina</taxon>
        <taxon>Dothideomycetes</taxon>
        <taxon>Dothideomycetidae</taxon>
        <taxon>Mycosphaerellales</taxon>
        <taxon>Teratosphaeriaceae</taxon>
        <taxon>Baudoinia</taxon>
    </lineage>
</organism>
<gene>
    <name evidence="1" type="ORF">BAUCODRAFT_448962</name>
</gene>
<accession>M2MKY4</accession>
<dbReference type="AlphaFoldDB" id="M2MKY4"/>
<dbReference type="Proteomes" id="UP000011761">
    <property type="component" value="Unassembled WGS sequence"/>
</dbReference>
<proteinExistence type="predicted"/>
<evidence type="ECO:0000313" key="2">
    <source>
        <dbReference type="Proteomes" id="UP000011761"/>
    </source>
</evidence>
<evidence type="ECO:0000313" key="1">
    <source>
        <dbReference type="EMBL" id="EMC97351.1"/>
    </source>
</evidence>
<protein>
    <submittedName>
        <fullName evidence="1">Uncharacterized protein</fullName>
    </submittedName>
</protein>
<dbReference type="KEGG" id="bcom:BAUCODRAFT_448962"/>
<reference evidence="1 2" key="1">
    <citation type="journal article" date="2012" name="PLoS Pathog.">
        <title>Diverse lifestyles and strategies of plant pathogenesis encoded in the genomes of eighteen Dothideomycetes fungi.</title>
        <authorList>
            <person name="Ohm R.A."/>
            <person name="Feau N."/>
            <person name="Henrissat B."/>
            <person name="Schoch C.L."/>
            <person name="Horwitz B.A."/>
            <person name="Barry K.W."/>
            <person name="Condon B.J."/>
            <person name="Copeland A.C."/>
            <person name="Dhillon B."/>
            <person name="Glaser F."/>
            <person name="Hesse C.N."/>
            <person name="Kosti I."/>
            <person name="LaButti K."/>
            <person name="Lindquist E.A."/>
            <person name="Lucas S."/>
            <person name="Salamov A.A."/>
            <person name="Bradshaw R.E."/>
            <person name="Ciuffetti L."/>
            <person name="Hamelin R.C."/>
            <person name="Kema G.H.J."/>
            <person name="Lawrence C."/>
            <person name="Scott J.A."/>
            <person name="Spatafora J.W."/>
            <person name="Turgeon B.G."/>
            <person name="de Wit P.J.G.M."/>
            <person name="Zhong S."/>
            <person name="Goodwin S.B."/>
            <person name="Grigoriev I.V."/>
        </authorList>
    </citation>
    <scope>NUCLEOTIDE SEQUENCE [LARGE SCALE GENOMIC DNA]</scope>
    <source>
        <strain evidence="1 2">UAMH 10762</strain>
    </source>
</reference>
<dbReference type="RefSeq" id="XP_007675770.1">
    <property type="nucleotide sequence ID" value="XM_007677580.1"/>
</dbReference>
<keyword evidence="2" id="KW-1185">Reference proteome</keyword>